<dbReference type="EMBL" id="CP053979">
    <property type="protein sequence ID" value="QKH22880.1"/>
    <property type="molecule type" value="Genomic_DNA"/>
</dbReference>
<reference evidence="4" key="2">
    <citation type="submission" date="2019-07" db="EMBL/GenBank/DDBJ databases">
        <title>Phylogenomic Reclassification of ATCC Bacillus Strains and Various Taxa within the Genus Bacillus.</title>
        <authorList>
            <person name="Riojas M.A."/>
            <person name="Frank A.M."/>
            <person name="Fenn S.L."/>
            <person name="King S.P."/>
            <person name="Brower S.M."/>
            <person name="Hazbon M.H."/>
        </authorList>
    </citation>
    <scope>NUCLEOTIDE SEQUENCE</scope>
    <source>
        <strain evidence="4">ATCC 35646</strain>
    </source>
</reference>
<dbReference type="KEGG" id="btw:BF38_5660"/>
<organism evidence="5 7">
    <name type="scientific">Bacillus thuringiensis</name>
    <dbReference type="NCBI Taxonomy" id="1428"/>
    <lineage>
        <taxon>Bacteria</taxon>
        <taxon>Bacillati</taxon>
        <taxon>Bacillota</taxon>
        <taxon>Bacilli</taxon>
        <taxon>Bacillales</taxon>
        <taxon>Bacillaceae</taxon>
        <taxon>Bacillus</taxon>
        <taxon>Bacillus cereus group</taxon>
    </lineage>
</organism>
<evidence type="ECO:0000259" key="2">
    <source>
        <dbReference type="Pfam" id="PF01966"/>
    </source>
</evidence>
<dbReference type="Proteomes" id="UP001181533">
    <property type="component" value="Unassembled WGS sequence"/>
</dbReference>
<dbReference type="Proteomes" id="UP000031876">
    <property type="component" value="Plasmid 2"/>
</dbReference>
<dbReference type="GO" id="GO:0031125">
    <property type="term" value="P:rRNA 3'-end processing"/>
    <property type="evidence" value="ECO:0007669"/>
    <property type="project" value="TreeGrafter"/>
</dbReference>
<dbReference type="InterPro" id="IPR050798">
    <property type="entry name" value="YhaM_exoribonuc/phosphodiest"/>
</dbReference>
<dbReference type="AlphaFoldDB" id="A0A0B5NC50"/>
<sequence>MVRVEEMQKLDKESISGVVWVHGYKQAPKKNKTGFYGMGDCYVKGGEKVAYRIWDDKLMNMMEQAVAKVGSSFFIEFEATGNVFNGLFSMSITELRFPKQENFNETDFMTVNLNARELNGKVNQILRNRVTPDALLVVGAILKGDIANRFATEFAGMHMHDAEPVGLLHHTTKMMEILDLVMVQHKNFGLDSNGVDLMYTGVLLHDIGKILELKNGLYTDIAIATHRFLGAEMIMEHKNFIIEKYDTLFYYNLISIITQHHGQYEERPRTIYSYIIHLIDNLEAQMTIIDEKYKEAKNGTEIYVNDFRLTVQKPQ</sequence>
<dbReference type="InterPro" id="IPR006674">
    <property type="entry name" value="HD_domain"/>
</dbReference>
<dbReference type="PANTHER" id="PTHR37294:SF1">
    <property type="entry name" value="3'-5' EXORIBONUCLEASE YHAM"/>
    <property type="match status" value="1"/>
</dbReference>
<keyword evidence="1" id="KW-0378">Hydrolase</keyword>
<evidence type="ECO:0000313" key="5">
    <source>
        <dbReference type="EMBL" id="QKH22880.1"/>
    </source>
</evidence>
<dbReference type="EMBL" id="CP009334">
    <property type="protein sequence ID" value="AJG73970.1"/>
    <property type="molecule type" value="Genomic_DNA"/>
</dbReference>
<gene>
    <name evidence="3" type="ORF">BF38_5660</name>
    <name evidence="4" type="ORF">FO599_00365</name>
    <name evidence="5" type="ORF">FOC89_02560</name>
</gene>
<dbReference type="Pfam" id="PF01966">
    <property type="entry name" value="HD"/>
    <property type="match status" value="1"/>
</dbReference>
<name>A0A0B5NC50_BACTU</name>
<reference evidence="3 6" key="1">
    <citation type="journal article" date="2015" name="Genome Announc.">
        <title>Complete genome sequences for 35 biothreat assay-relevant bacillus species.</title>
        <authorList>
            <person name="Johnson S.L."/>
            <person name="Daligault H.E."/>
            <person name="Davenport K.W."/>
            <person name="Jaissle J."/>
            <person name="Frey K.G."/>
            <person name="Ladner J.T."/>
            <person name="Broomall S.M."/>
            <person name="Bishop-Lilly K.A."/>
            <person name="Bruce D.C."/>
            <person name="Gibbons H.S."/>
            <person name="Coyne S.R."/>
            <person name="Lo C.C."/>
            <person name="Meincke L."/>
            <person name="Munk A.C."/>
            <person name="Koroleva G.I."/>
            <person name="Rosenzweig C.N."/>
            <person name="Palacios G.F."/>
            <person name="Redden C.L."/>
            <person name="Minogue T.D."/>
            <person name="Chain P.S."/>
        </authorList>
    </citation>
    <scope>NUCLEOTIDE SEQUENCE [LARGE SCALE GENOMIC DNA]</scope>
    <source>
        <strain evidence="3 6">HD1011</strain>
        <plasmid evidence="3 6">2</plasmid>
    </source>
</reference>
<dbReference type="GO" id="GO:0016787">
    <property type="term" value="F:hydrolase activity"/>
    <property type="evidence" value="ECO:0007669"/>
    <property type="project" value="UniProtKB-KW"/>
</dbReference>
<reference evidence="5 7" key="3">
    <citation type="submission" date="2020-05" db="EMBL/GenBank/DDBJ databases">
        <title>FDA dAtabase for Regulatory Grade micrObial Sequences (FDA-ARGOS): Supporting development and validation of Infectious Disease Dx tests.</title>
        <authorList>
            <person name="Nelson B."/>
            <person name="Plummer A."/>
            <person name="Tallon L."/>
            <person name="Sadzewicz L."/>
            <person name="Zhao X."/>
            <person name="Vavikolanu K."/>
            <person name="Mehta A."/>
            <person name="Aluvathingal J."/>
            <person name="Nadendla S."/>
            <person name="Myers T."/>
            <person name="Yan Y."/>
            <person name="Sichtig H."/>
        </authorList>
    </citation>
    <scope>NUCLEOTIDE SEQUENCE [LARGE SCALE GENOMIC DNA]</scope>
    <source>
        <strain evidence="5 7">FDAARGOS_795</strain>
        <plasmid evidence="5 7">unnamed3</plasmid>
    </source>
</reference>
<evidence type="ECO:0000313" key="3">
    <source>
        <dbReference type="EMBL" id="AJG73970.1"/>
    </source>
</evidence>
<dbReference type="Proteomes" id="UP000501107">
    <property type="component" value="Plasmid unnamed3"/>
</dbReference>
<keyword evidence="5" id="KW-0614">Plasmid</keyword>
<dbReference type="InterPro" id="IPR003607">
    <property type="entry name" value="HD/PDEase_dom"/>
</dbReference>
<evidence type="ECO:0000256" key="1">
    <source>
        <dbReference type="ARBA" id="ARBA00022801"/>
    </source>
</evidence>
<geneLocation type="plasmid" evidence="3 6">
    <name>2</name>
</geneLocation>
<evidence type="ECO:0000313" key="4">
    <source>
        <dbReference type="EMBL" id="MDR4174581.1"/>
    </source>
</evidence>
<evidence type="ECO:0000313" key="6">
    <source>
        <dbReference type="Proteomes" id="UP000031876"/>
    </source>
</evidence>
<dbReference type="Gene3D" id="1.10.3210.10">
    <property type="entry name" value="Hypothetical protein af1432"/>
    <property type="match status" value="1"/>
</dbReference>
<accession>A0A0B5NC50</accession>
<dbReference type="PANTHER" id="PTHR37294">
    <property type="entry name" value="3'-5' EXORIBONUCLEASE YHAM"/>
    <property type="match status" value="1"/>
</dbReference>
<geneLocation type="plasmid" evidence="5 7">
    <name>unnamed3</name>
</geneLocation>
<protein>
    <submittedName>
        <fullName evidence="3">HD domain protein</fullName>
    </submittedName>
    <submittedName>
        <fullName evidence="5">HD domain-containing protein</fullName>
    </submittedName>
</protein>
<evidence type="ECO:0000313" key="7">
    <source>
        <dbReference type="Proteomes" id="UP000501107"/>
    </source>
</evidence>
<feature type="domain" description="HD" evidence="2">
    <location>
        <begin position="169"/>
        <end position="284"/>
    </location>
</feature>
<dbReference type="CDD" id="cd00077">
    <property type="entry name" value="HDc"/>
    <property type="match status" value="1"/>
</dbReference>
<dbReference type="RefSeq" id="WP_000252699.1">
    <property type="nucleotide sequence ID" value="NZ_CP009334.1"/>
</dbReference>
<dbReference type="SUPFAM" id="SSF109604">
    <property type="entry name" value="HD-domain/PDEase-like"/>
    <property type="match status" value="1"/>
</dbReference>
<dbReference type="EMBL" id="VKQN01000001">
    <property type="protein sequence ID" value="MDR4174581.1"/>
    <property type="molecule type" value="Genomic_DNA"/>
</dbReference>
<proteinExistence type="predicted"/>